<dbReference type="InterPro" id="IPR006503">
    <property type="entry name" value="Nase-assoc"/>
</dbReference>
<dbReference type="HOGENOM" id="CLU_133290_0_0_4"/>
<keyword evidence="4" id="KW-1185">Reference proteome</keyword>
<dbReference type="SUPFAM" id="SSF52833">
    <property type="entry name" value="Thioredoxin-like"/>
    <property type="match status" value="1"/>
</dbReference>
<organism evidence="3 4">
    <name type="scientific">Azoarcus sp. (strain BH72)</name>
    <dbReference type="NCBI Taxonomy" id="418699"/>
    <lineage>
        <taxon>Bacteria</taxon>
        <taxon>Pseudomonadati</taxon>
        <taxon>Pseudomonadota</taxon>
        <taxon>Betaproteobacteria</taxon>
        <taxon>Rhodocyclales</taxon>
        <taxon>Zoogloeaceae</taxon>
        <taxon>Azoarcus</taxon>
    </lineage>
</organism>
<dbReference type="RefSeq" id="WP_011764260.1">
    <property type="nucleotide sequence ID" value="NC_008702.1"/>
</dbReference>
<gene>
    <name evidence="3" type="ordered locus">azo0525</name>
</gene>
<dbReference type="InterPro" id="IPR036249">
    <property type="entry name" value="Thioredoxin-like_sf"/>
</dbReference>
<dbReference type="EMBL" id="AM406670">
    <property type="protein sequence ID" value="CAL93142.1"/>
    <property type="molecule type" value="Genomic_DNA"/>
</dbReference>
<evidence type="ECO:0000313" key="3">
    <source>
        <dbReference type="EMBL" id="CAL93142.1"/>
    </source>
</evidence>
<dbReference type="AlphaFoldDB" id="A1K2T7"/>
<evidence type="ECO:0000313" key="4">
    <source>
        <dbReference type="Proteomes" id="UP000002588"/>
    </source>
</evidence>
<reference evidence="3 4" key="1">
    <citation type="journal article" date="2006" name="Nat. Biotechnol.">
        <title>Complete genome of the mutualistic, N2-fixing grass endophyte Azoarcus sp. strain BH72.</title>
        <authorList>
            <person name="Krause A."/>
            <person name="Ramakumar A."/>
            <person name="Bartels D."/>
            <person name="Battistoni F."/>
            <person name="Bekel T."/>
            <person name="Boch J."/>
            <person name="Boehm M."/>
            <person name="Friedrich F."/>
            <person name="Hurek T."/>
            <person name="Krause L."/>
            <person name="Linke B."/>
            <person name="McHardy A.C."/>
            <person name="Sarkar A."/>
            <person name="Schneiker S."/>
            <person name="Syed A.A."/>
            <person name="Thauer R."/>
            <person name="Vorhoelter F.-J."/>
            <person name="Weidner S."/>
            <person name="Puehler A."/>
            <person name="Reinhold-Hurek B."/>
            <person name="Kaiser O."/>
            <person name="Goesmann A."/>
        </authorList>
    </citation>
    <scope>NUCLEOTIDE SEQUENCE [LARGE SCALE GENOMIC DNA]</scope>
    <source>
        <strain evidence="3 4">BH72</strain>
    </source>
</reference>
<sequence length="149" mass="15788">MTTTMQIRFWWKPGCATNTRQIRLLKDAGCEVTVLDLLTEPWTPARLAGFLARKPVAEWFNPAAPAVKSGAVVPAAFSPEAALERLVAEPILIRRPLIEIGHARCSGFAPDWLAAQGVALAPEAPVPEGCSHGDAPAAFCPPPAVASPS</sequence>
<dbReference type="STRING" id="62928.azo0525"/>
<dbReference type="KEGG" id="azo:azo0525"/>
<dbReference type="Proteomes" id="UP000002588">
    <property type="component" value="Chromosome"/>
</dbReference>
<evidence type="ECO:0008006" key="5">
    <source>
        <dbReference type="Google" id="ProtNLM"/>
    </source>
</evidence>
<dbReference type="KEGG" id="aoa:dqs_0535"/>
<comment type="similarity">
    <text evidence="1 2">Belongs to the ArsC family.</text>
</comment>
<evidence type="ECO:0000256" key="1">
    <source>
        <dbReference type="ARBA" id="ARBA00007198"/>
    </source>
</evidence>
<accession>A1K2T7</accession>
<name>A1K2T7_AZOSB</name>
<dbReference type="eggNOG" id="COG1393">
    <property type="taxonomic scope" value="Bacteria"/>
</dbReference>
<dbReference type="PROSITE" id="PS51353">
    <property type="entry name" value="ARSC"/>
    <property type="match status" value="1"/>
</dbReference>
<dbReference type="Gene3D" id="3.40.30.10">
    <property type="entry name" value="Glutaredoxin"/>
    <property type="match status" value="1"/>
</dbReference>
<protein>
    <recommendedName>
        <fullName evidence="5">Arsenate reductase</fullName>
    </recommendedName>
</protein>
<dbReference type="NCBIfam" id="TIGR01616">
    <property type="entry name" value="nitro_assoc"/>
    <property type="match status" value="1"/>
</dbReference>
<dbReference type="InterPro" id="IPR006660">
    <property type="entry name" value="Arsenate_reductase-like"/>
</dbReference>
<evidence type="ECO:0000256" key="2">
    <source>
        <dbReference type="PROSITE-ProRule" id="PRU01282"/>
    </source>
</evidence>
<proteinExistence type="inferred from homology"/>